<keyword evidence="3" id="KW-1185">Reference proteome</keyword>
<dbReference type="GO" id="GO:0016020">
    <property type="term" value="C:membrane"/>
    <property type="evidence" value="ECO:0007669"/>
    <property type="project" value="InterPro"/>
</dbReference>
<feature type="transmembrane region" description="Helical" evidence="1">
    <location>
        <begin position="192"/>
        <end position="218"/>
    </location>
</feature>
<accession>A0A1Q9B3P8</accession>
<dbReference type="GO" id="GO:0010468">
    <property type="term" value="P:regulation of gene expression"/>
    <property type="evidence" value="ECO:0007669"/>
    <property type="project" value="InterPro"/>
</dbReference>
<evidence type="ECO:0008006" key="4">
    <source>
        <dbReference type="Google" id="ProtNLM"/>
    </source>
</evidence>
<sequence length="292" mass="30725">MSIGSRVGVSDLRLIATWPLSLAGMTVTVAAMFAGSYYALRRIFHWDLPTAFWASSPGALGIVLAMSSQAGADVTKVTIVQLLRVLAVMIALPSIVGPTKAATILPSSRLLGIGLLVFLFSLAGGLALRRLRWIKEPTAMLFSGIIVSCIVHTHFSLDGNWGDALIAPACIVISSNVGSRFSGMGWRDLVQLILPSTLSLFVATAIATAGSLALTLVSGLHWSQVLMAFAPGGLDALIAAAILLGMDSLYVATHQVLRLILLSVALPVAADFFERRVRAEKSARATSGVSLT</sequence>
<organism evidence="2 3">
    <name type="scientific">Xaviernesmea oryzae</name>
    <dbReference type="NCBI Taxonomy" id="464029"/>
    <lineage>
        <taxon>Bacteria</taxon>
        <taxon>Pseudomonadati</taxon>
        <taxon>Pseudomonadota</taxon>
        <taxon>Alphaproteobacteria</taxon>
        <taxon>Hyphomicrobiales</taxon>
        <taxon>Rhizobiaceae</taxon>
        <taxon>Rhizobium/Agrobacterium group</taxon>
        <taxon>Xaviernesmea</taxon>
    </lineage>
</organism>
<name>A0A1Q9B3P8_9HYPH</name>
<gene>
    <name evidence="2" type="ORF">BJF93_09010</name>
</gene>
<reference evidence="2 3" key="1">
    <citation type="submission" date="2016-09" db="EMBL/GenBank/DDBJ databases">
        <title>Rhizobium sp. nov., a novel species isolated from the rice rhizosphere.</title>
        <authorList>
            <person name="Zhao J."/>
            <person name="Zhang X."/>
        </authorList>
    </citation>
    <scope>NUCLEOTIDE SEQUENCE [LARGE SCALE GENOMIC DNA]</scope>
    <source>
        <strain evidence="2 3">1.7048</strain>
    </source>
</reference>
<dbReference type="EMBL" id="MKIP01000021">
    <property type="protein sequence ID" value="OLP62678.1"/>
    <property type="molecule type" value="Genomic_DNA"/>
</dbReference>
<evidence type="ECO:0000313" key="3">
    <source>
        <dbReference type="Proteomes" id="UP000186364"/>
    </source>
</evidence>
<keyword evidence="1" id="KW-0472">Membrane</keyword>
<dbReference type="Proteomes" id="UP000186364">
    <property type="component" value="Unassembled WGS sequence"/>
</dbReference>
<feature type="transmembrane region" description="Helical" evidence="1">
    <location>
        <begin position="12"/>
        <end position="38"/>
    </location>
</feature>
<protein>
    <recommendedName>
        <fullName evidence="4">Ammonia monooxygenase</fullName>
    </recommendedName>
</protein>
<evidence type="ECO:0000313" key="2">
    <source>
        <dbReference type="EMBL" id="OLP62678.1"/>
    </source>
</evidence>
<dbReference type="InterPro" id="IPR007820">
    <property type="entry name" value="AbrB_fam"/>
</dbReference>
<feature type="transmembrane region" description="Helical" evidence="1">
    <location>
        <begin position="225"/>
        <end position="244"/>
    </location>
</feature>
<keyword evidence="1" id="KW-1133">Transmembrane helix</keyword>
<dbReference type="Pfam" id="PF05145">
    <property type="entry name" value="AbrB"/>
    <property type="match status" value="1"/>
</dbReference>
<dbReference type="PANTHER" id="PTHR38457:SF1">
    <property type="entry name" value="REGULATOR ABRB-RELATED"/>
    <property type="match status" value="1"/>
</dbReference>
<feature type="transmembrane region" description="Helical" evidence="1">
    <location>
        <begin position="108"/>
        <end position="128"/>
    </location>
</feature>
<keyword evidence="1" id="KW-0812">Transmembrane</keyword>
<dbReference type="AlphaFoldDB" id="A0A1Q9B3P8"/>
<dbReference type="PANTHER" id="PTHR38457">
    <property type="entry name" value="REGULATOR ABRB-RELATED"/>
    <property type="match status" value="1"/>
</dbReference>
<feature type="transmembrane region" description="Helical" evidence="1">
    <location>
        <begin position="79"/>
        <end position="96"/>
    </location>
</feature>
<evidence type="ECO:0000256" key="1">
    <source>
        <dbReference type="SAM" id="Phobius"/>
    </source>
</evidence>
<comment type="caution">
    <text evidence="2">The sequence shown here is derived from an EMBL/GenBank/DDBJ whole genome shotgun (WGS) entry which is preliminary data.</text>
</comment>
<proteinExistence type="predicted"/>